<sequence length="193" mass="22011">MKRFFIVFCIIIVVSIYRTTVYACKCVNTSAADVYCSSDFVIHAQLLEITHLNETLKKLTIQLTKYKVKISKIFKKSAKFVDDGFLYSAPTSCGVQLNISKNGANDYLFAGYVAQKRSFLHGCSWAKNWATEVDNSLKDSLEKGKFDERCPDRQIQRENEHVNNLQRQIRLNQSLAAANFTSATKKSPKFLLF</sequence>
<dbReference type="GO" id="GO:0002020">
    <property type="term" value="F:protease binding"/>
    <property type="evidence" value="ECO:0007669"/>
    <property type="project" value="TreeGrafter"/>
</dbReference>
<keyword evidence="4" id="KW-0479">Metal-binding</keyword>
<keyword evidence="3 5" id="KW-1015">Disulfide bond</keyword>
<evidence type="ECO:0000256" key="6">
    <source>
        <dbReference type="SAM" id="SignalP"/>
    </source>
</evidence>
<dbReference type="PROSITE" id="PS50189">
    <property type="entry name" value="NTR"/>
    <property type="match status" value="1"/>
</dbReference>
<organism evidence="8 9">
    <name type="scientific">Romanomermis culicivorax</name>
    <name type="common">Nematode worm</name>
    <dbReference type="NCBI Taxonomy" id="13658"/>
    <lineage>
        <taxon>Eukaryota</taxon>
        <taxon>Metazoa</taxon>
        <taxon>Ecdysozoa</taxon>
        <taxon>Nematoda</taxon>
        <taxon>Enoplea</taxon>
        <taxon>Dorylaimia</taxon>
        <taxon>Mermithida</taxon>
        <taxon>Mermithoidea</taxon>
        <taxon>Mermithidae</taxon>
        <taxon>Romanomermis</taxon>
    </lineage>
</organism>
<proteinExistence type="predicted"/>
<dbReference type="GO" id="GO:0031012">
    <property type="term" value="C:extracellular matrix"/>
    <property type="evidence" value="ECO:0007669"/>
    <property type="project" value="TreeGrafter"/>
</dbReference>
<protein>
    <submittedName>
        <fullName evidence="9">NTR domain-containing protein</fullName>
    </submittedName>
</protein>
<reference evidence="9" key="1">
    <citation type="submission" date="2022-11" db="UniProtKB">
        <authorList>
            <consortium name="WormBaseParasite"/>
        </authorList>
    </citation>
    <scope>IDENTIFICATION</scope>
</reference>
<dbReference type="AlphaFoldDB" id="A0A915HFW8"/>
<name>A0A915HFW8_ROMCU</name>
<dbReference type="InterPro" id="IPR001134">
    <property type="entry name" value="Netrin_domain"/>
</dbReference>
<dbReference type="SMART" id="SM00206">
    <property type="entry name" value="NTR"/>
    <property type="match status" value="1"/>
</dbReference>
<evidence type="ECO:0000256" key="1">
    <source>
        <dbReference type="ARBA" id="ARBA00004613"/>
    </source>
</evidence>
<dbReference type="GO" id="GO:0005615">
    <property type="term" value="C:extracellular space"/>
    <property type="evidence" value="ECO:0007669"/>
    <property type="project" value="TreeGrafter"/>
</dbReference>
<evidence type="ECO:0000256" key="3">
    <source>
        <dbReference type="ARBA" id="ARBA00023157"/>
    </source>
</evidence>
<dbReference type="GO" id="GO:0046872">
    <property type="term" value="F:metal ion binding"/>
    <property type="evidence" value="ECO:0007669"/>
    <property type="project" value="UniProtKB-KW"/>
</dbReference>
<dbReference type="GO" id="GO:0051045">
    <property type="term" value="P:negative regulation of membrane protein ectodomain proteolysis"/>
    <property type="evidence" value="ECO:0007669"/>
    <property type="project" value="TreeGrafter"/>
</dbReference>
<dbReference type="WBParaSite" id="nRc.2.0.1.t00190-RA">
    <property type="protein sequence ID" value="nRc.2.0.1.t00190-RA"/>
    <property type="gene ID" value="nRc.2.0.1.g00190"/>
</dbReference>
<dbReference type="Gene3D" id="2.40.50.120">
    <property type="match status" value="1"/>
</dbReference>
<dbReference type="InterPro" id="IPR008993">
    <property type="entry name" value="TIMP-like_OB-fold"/>
</dbReference>
<dbReference type="InterPro" id="IPR001820">
    <property type="entry name" value="TIMP"/>
</dbReference>
<feature type="chain" id="PRO_5038023072" evidence="6">
    <location>
        <begin position="24"/>
        <end position="193"/>
    </location>
</feature>
<feature type="signal peptide" evidence="6">
    <location>
        <begin position="1"/>
        <end position="23"/>
    </location>
</feature>
<dbReference type="PANTHER" id="PTHR11844:SF25">
    <property type="entry name" value="NTR DOMAIN-CONTAINING PROTEIN"/>
    <property type="match status" value="1"/>
</dbReference>
<dbReference type="Proteomes" id="UP000887565">
    <property type="component" value="Unplaced"/>
</dbReference>
<evidence type="ECO:0000256" key="4">
    <source>
        <dbReference type="PIRSR" id="PIRSR601820-1"/>
    </source>
</evidence>
<feature type="disulfide bond" evidence="5">
    <location>
        <begin position="24"/>
        <end position="93"/>
    </location>
</feature>
<evidence type="ECO:0000256" key="5">
    <source>
        <dbReference type="PIRSR" id="PIRSR601820-3"/>
    </source>
</evidence>
<dbReference type="PANTHER" id="PTHR11844">
    <property type="entry name" value="METALLOPROTEASE INHIBITOR"/>
    <property type="match status" value="1"/>
</dbReference>
<keyword evidence="8" id="KW-1185">Reference proteome</keyword>
<feature type="disulfide bond" evidence="5">
    <location>
        <begin position="26"/>
        <end position="123"/>
    </location>
</feature>
<evidence type="ECO:0000256" key="2">
    <source>
        <dbReference type="ARBA" id="ARBA00022525"/>
    </source>
</evidence>
<dbReference type="SUPFAM" id="SSF50242">
    <property type="entry name" value="TIMP-like"/>
    <property type="match status" value="1"/>
</dbReference>
<keyword evidence="2" id="KW-0964">Secreted</keyword>
<feature type="domain" description="NTR" evidence="7">
    <location>
        <begin position="24"/>
        <end position="150"/>
    </location>
</feature>
<dbReference type="GO" id="GO:0008191">
    <property type="term" value="F:metalloendopeptidase inhibitor activity"/>
    <property type="evidence" value="ECO:0007669"/>
    <property type="project" value="InterPro"/>
</dbReference>
<evidence type="ECO:0000313" key="9">
    <source>
        <dbReference type="WBParaSite" id="nRc.2.0.1.t00190-RA"/>
    </source>
</evidence>
<comment type="subcellular location">
    <subcellularLocation>
        <location evidence="1">Secreted</location>
    </subcellularLocation>
</comment>
<keyword evidence="6" id="KW-0732">Signal</keyword>
<feature type="binding site" evidence="4">
    <location>
        <position position="24"/>
    </location>
    <ligand>
        <name>Zn(2+)</name>
        <dbReference type="ChEBI" id="CHEBI:29105"/>
        <note>ligand shared with metalloproteinase partner</note>
    </ligand>
</feature>
<evidence type="ECO:0000313" key="8">
    <source>
        <dbReference type="Proteomes" id="UP000887565"/>
    </source>
</evidence>
<keyword evidence="4" id="KW-0862">Zinc</keyword>
<evidence type="ECO:0000259" key="7">
    <source>
        <dbReference type="PROSITE" id="PS50189"/>
    </source>
</evidence>
<dbReference type="Pfam" id="PF00965">
    <property type="entry name" value="TIMP"/>
    <property type="match status" value="1"/>
</dbReference>
<accession>A0A915HFW8</accession>